<sequence>MMTSINKRSTSKKSKASMRNDGRDRLSELPDEILVHILSFLPILDAVRTVSICRFGNLWTLIPSLVFKETEFFVPKYWPGGAIDIDEQIPRFTRFVRNVLMLHKGLPVNKFLLEIDPIDDQEMVDLDVWIRFAIDRQVKELYVQFGPSGYSYDINLPRSVFTSQFLVILELIEGNIEGLSSVQMGSLRKLSLNCVKVSNEMLKKVIFGCPSLQELILYHAYDLDEVRFTAPNVEKLHIDSDQISVLDCPNLKILNVHLSCRTGSYLQVVNIPSVREVLISSMPQFDKFLNKICKAEVVKIQYEAFQQSNFKELDIPQTRWKCLHIESRLDEDQLIGICRVLRSSPYLEDLIVFTTLWGNLRRKSDKTHDHHMLSSPCVIPQLKTVTVPCQGLLRLAEFLLKSSVNLEKLIYTSVRLAAASLLLNLDFGLSMMVVILLDCWTWQSEESFYVADQSEMIVKLFYTKVFEF</sequence>
<proteinExistence type="predicted"/>
<feature type="region of interest" description="Disordered" evidence="1">
    <location>
        <begin position="1"/>
        <end position="23"/>
    </location>
</feature>
<keyword evidence="4" id="KW-1185">Reference proteome</keyword>
<evidence type="ECO:0000259" key="2">
    <source>
        <dbReference type="PROSITE" id="PS50181"/>
    </source>
</evidence>
<evidence type="ECO:0000313" key="4">
    <source>
        <dbReference type="Proteomes" id="UP000596660"/>
    </source>
</evidence>
<evidence type="ECO:0000313" key="3">
    <source>
        <dbReference type="EnsemblPlants" id="AUR62027764-RA:cds"/>
    </source>
</evidence>
<dbReference type="Gene3D" id="3.80.10.10">
    <property type="entry name" value="Ribonuclease Inhibitor"/>
    <property type="match status" value="1"/>
</dbReference>
<dbReference type="EnsemblPlants" id="AUR62027764-RA">
    <property type="protein sequence ID" value="AUR62027764-RA:cds"/>
    <property type="gene ID" value="AUR62027764"/>
</dbReference>
<dbReference type="Pfam" id="PF00646">
    <property type="entry name" value="F-box"/>
    <property type="match status" value="1"/>
</dbReference>
<accession>A0A803ME71</accession>
<dbReference type="InterPro" id="IPR055411">
    <property type="entry name" value="LRR_FXL15/At3g58940/PEG3-like"/>
</dbReference>
<dbReference type="SUPFAM" id="SSF81383">
    <property type="entry name" value="F-box domain"/>
    <property type="match status" value="1"/>
</dbReference>
<dbReference type="Proteomes" id="UP000596660">
    <property type="component" value="Unplaced"/>
</dbReference>
<dbReference type="PROSITE" id="PS50181">
    <property type="entry name" value="FBOX"/>
    <property type="match status" value="1"/>
</dbReference>
<dbReference type="InterPro" id="IPR050232">
    <property type="entry name" value="FBL13/AtMIF1-like"/>
</dbReference>
<dbReference type="InterPro" id="IPR036047">
    <property type="entry name" value="F-box-like_dom_sf"/>
</dbReference>
<dbReference type="Pfam" id="PF24758">
    <property type="entry name" value="LRR_At5g56370"/>
    <property type="match status" value="1"/>
</dbReference>
<dbReference type="SUPFAM" id="SSF52058">
    <property type="entry name" value="L domain-like"/>
    <property type="match status" value="1"/>
</dbReference>
<dbReference type="Gramene" id="AUR62027764-RA">
    <property type="protein sequence ID" value="AUR62027764-RA:cds"/>
    <property type="gene ID" value="AUR62027764"/>
</dbReference>
<dbReference type="AlphaFoldDB" id="A0A803ME71"/>
<name>A0A803ME71_CHEQI</name>
<organism evidence="3 4">
    <name type="scientific">Chenopodium quinoa</name>
    <name type="common">Quinoa</name>
    <dbReference type="NCBI Taxonomy" id="63459"/>
    <lineage>
        <taxon>Eukaryota</taxon>
        <taxon>Viridiplantae</taxon>
        <taxon>Streptophyta</taxon>
        <taxon>Embryophyta</taxon>
        <taxon>Tracheophyta</taxon>
        <taxon>Spermatophyta</taxon>
        <taxon>Magnoliopsida</taxon>
        <taxon>eudicotyledons</taxon>
        <taxon>Gunneridae</taxon>
        <taxon>Pentapetalae</taxon>
        <taxon>Caryophyllales</taxon>
        <taxon>Chenopodiaceae</taxon>
        <taxon>Chenopodioideae</taxon>
        <taxon>Atripliceae</taxon>
        <taxon>Chenopodium</taxon>
    </lineage>
</organism>
<dbReference type="PANTHER" id="PTHR31900:SF31">
    <property type="entry name" value="F-BOX_LRR-REPEAT PROTEIN 13-LIKE"/>
    <property type="match status" value="1"/>
</dbReference>
<dbReference type="Gene3D" id="1.20.1280.50">
    <property type="match status" value="1"/>
</dbReference>
<dbReference type="PANTHER" id="PTHR31900">
    <property type="entry name" value="F-BOX/RNI SUPERFAMILY PROTEIN-RELATED"/>
    <property type="match status" value="1"/>
</dbReference>
<dbReference type="InterPro" id="IPR001810">
    <property type="entry name" value="F-box_dom"/>
</dbReference>
<reference evidence="3" key="2">
    <citation type="submission" date="2021-03" db="UniProtKB">
        <authorList>
            <consortium name="EnsemblPlants"/>
        </authorList>
    </citation>
    <scope>IDENTIFICATION</scope>
</reference>
<feature type="domain" description="F-box" evidence="2">
    <location>
        <begin position="23"/>
        <end position="70"/>
    </location>
</feature>
<reference evidence="3" key="1">
    <citation type="journal article" date="2017" name="Nature">
        <title>The genome of Chenopodium quinoa.</title>
        <authorList>
            <person name="Jarvis D.E."/>
            <person name="Ho Y.S."/>
            <person name="Lightfoot D.J."/>
            <person name="Schmoeckel S.M."/>
            <person name="Li B."/>
            <person name="Borm T.J.A."/>
            <person name="Ohyanagi H."/>
            <person name="Mineta K."/>
            <person name="Michell C.T."/>
            <person name="Saber N."/>
            <person name="Kharbatia N.M."/>
            <person name="Rupper R.R."/>
            <person name="Sharp A.R."/>
            <person name="Dally N."/>
            <person name="Boughton B.A."/>
            <person name="Woo Y.H."/>
            <person name="Gao G."/>
            <person name="Schijlen E.G.W.M."/>
            <person name="Guo X."/>
            <person name="Momin A.A."/>
            <person name="Negrao S."/>
            <person name="Al-Babili S."/>
            <person name="Gehring C."/>
            <person name="Roessner U."/>
            <person name="Jung C."/>
            <person name="Murphy K."/>
            <person name="Arold S.T."/>
            <person name="Gojobori T."/>
            <person name="van der Linden C.G."/>
            <person name="van Loo E.N."/>
            <person name="Jellen E.N."/>
            <person name="Maughan P.J."/>
            <person name="Tester M."/>
        </authorList>
    </citation>
    <scope>NUCLEOTIDE SEQUENCE [LARGE SCALE GENOMIC DNA]</scope>
    <source>
        <strain evidence="3">cv. PI 614886</strain>
    </source>
</reference>
<evidence type="ECO:0000256" key="1">
    <source>
        <dbReference type="SAM" id="MobiDB-lite"/>
    </source>
</evidence>
<protein>
    <recommendedName>
        <fullName evidence="2">F-box domain-containing protein</fullName>
    </recommendedName>
</protein>
<dbReference type="InterPro" id="IPR032675">
    <property type="entry name" value="LRR_dom_sf"/>
</dbReference>